<keyword evidence="3" id="KW-0813">Transport</keyword>
<evidence type="ECO:0000256" key="9">
    <source>
        <dbReference type="SAM" id="Phobius"/>
    </source>
</evidence>
<proteinExistence type="inferred from homology"/>
<evidence type="ECO:0000256" key="2">
    <source>
        <dbReference type="ARBA" id="ARBA00005814"/>
    </source>
</evidence>
<dbReference type="OrthoDB" id="6427480at2759"/>
<dbReference type="SUPFAM" id="SSF52540">
    <property type="entry name" value="P-loop containing nucleoside triphosphate hydrolases"/>
    <property type="match status" value="1"/>
</dbReference>
<dbReference type="InterPro" id="IPR050352">
    <property type="entry name" value="ABCG_transporters"/>
</dbReference>
<evidence type="ECO:0000256" key="8">
    <source>
        <dbReference type="ARBA" id="ARBA00023136"/>
    </source>
</evidence>
<dbReference type="InterPro" id="IPR027417">
    <property type="entry name" value="P-loop_NTPase"/>
</dbReference>
<gene>
    <name evidence="11" type="ORF">GSOID_T00014686001</name>
</gene>
<keyword evidence="5" id="KW-0547">Nucleotide-binding</keyword>
<evidence type="ECO:0000256" key="3">
    <source>
        <dbReference type="ARBA" id="ARBA00022448"/>
    </source>
</evidence>
<evidence type="ECO:0000256" key="5">
    <source>
        <dbReference type="ARBA" id="ARBA00022741"/>
    </source>
</evidence>
<dbReference type="PANTHER" id="PTHR48041:SF78">
    <property type="entry name" value="ABC TRANSPORTER EXPRESSED IN TRACHEA, ISOFORM A"/>
    <property type="match status" value="1"/>
</dbReference>
<dbReference type="InterPro" id="IPR013525">
    <property type="entry name" value="ABC2_TM"/>
</dbReference>
<organism evidence="11">
    <name type="scientific">Oikopleura dioica</name>
    <name type="common">Tunicate</name>
    <dbReference type="NCBI Taxonomy" id="34765"/>
    <lineage>
        <taxon>Eukaryota</taxon>
        <taxon>Metazoa</taxon>
        <taxon>Chordata</taxon>
        <taxon>Tunicata</taxon>
        <taxon>Appendicularia</taxon>
        <taxon>Copelata</taxon>
        <taxon>Oikopleuridae</taxon>
        <taxon>Oikopleura</taxon>
    </lineage>
</organism>
<evidence type="ECO:0000256" key="7">
    <source>
        <dbReference type="ARBA" id="ARBA00022989"/>
    </source>
</evidence>
<dbReference type="SMART" id="SM00382">
    <property type="entry name" value="AAA"/>
    <property type="match status" value="1"/>
</dbReference>
<dbReference type="PANTHER" id="PTHR48041">
    <property type="entry name" value="ABC TRANSPORTER G FAMILY MEMBER 28"/>
    <property type="match status" value="1"/>
</dbReference>
<feature type="transmembrane region" description="Helical" evidence="9">
    <location>
        <begin position="273"/>
        <end position="294"/>
    </location>
</feature>
<accession>E4XLU2</accession>
<dbReference type="Pfam" id="PF19055">
    <property type="entry name" value="ABC2_membrane_7"/>
    <property type="match status" value="1"/>
</dbReference>
<dbReference type="InterPro" id="IPR043926">
    <property type="entry name" value="ABCG_dom"/>
</dbReference>
<keyword evidence="12" id="KW-1185">Reference proteome</keyword>
<protein>
    <recommendedName>
        <fullName evidence="10">ABC transporter domain-containing protein</fullName>
    </recommendedName>
</protein>
<sequence>MGPSGAGKTTLLDILGDRINSGISGEILINGTKKNSKIFKKISAYIMQEDRLQEYLTVEESMRVASDLKCHPSTKNCERVREIIEQLGLIEEKETLTKNLSGGQKKRLAIGLELVNNPPVMFFDEPTSGLDAVSSLQVISLLKNLALAGRTIVCSIHQPSSRLFNMFDDLYVIGKKQCVFSGPVSSLVPAMENAKIDIPKYYNPADFVIELAADGIFIPSPQNSRAPSPTGLSRMRSTVEKELSSQNVYQCPLIKQFLILLKRQFKLIYRNAFVFHLRFVSHALVGLLFGGLYYKIGNDADKTLDNFAFIFISLLFLQFSAIMPSLLIFPIQISVMMREVRNRWYNVGPYFLAITLAELPFQIVFDYIYIIIAYFMTSQIQSSARFFMFSTIVILNSLISASLGLLIGAVAPSVESSSFIGPLACIPVLLFAGFFVPVKNIVKYLRWISYTSYGFYSFDALVISIYGTFYQVPQREDLFCPVPNCASPLLVLQNREISSDDLTRDWIVLLVFYAFLRLLAFAAVKIKLILSSRIQKKIDEFVRRRRNLKYEIRKNSDLESIETESPSSSF</sequence>
<keyword evidence="7 9" id="KW-1133">Transmembrane helix</keyword>
<keyword evidence="6" id="KW-0067">ATP-binding</keyword>
<name>E4XLU2_OIKDI</name>
<dbReference type="Gene3D" id="3.40.50.300">
    <property type="entry name" value="P-loop containing nucleotide triphosphate hydrolases"/>
    <property type="match status" value="1"/>
</dbReference>
<evidence type="ECO:0000256" key="1">
    <source>
        <dbReference type="ARBA" id="ARBA00004141"/>
    </source>
</evidence>
<dbReference type="GO" id="GO:0005524">
    <property type="term" value="F:ATP binding"/>
    <property type="evidence" value="ECO:0007669"/>
    <property type="project" value="UniProtKB-KW"/>
</dbReference>
<dbReference type="InterPro" id="IPR003439">
    <property type="entry name" value="ABC_transporter-like_ATP-bd"/>
</dbReference>
<keyword evidence="4 9" id="KW-0812">Transmembrane</keyword>
<dbReference type="FunFam" id="3.40.50.300:FF:001077">
    <property type="entry name" value="Uncharacterized protein, isoform A"/>
    <property type="match status" value="1"/>
</dbReference>
<feature type="transmembrane region" description="Helical" evidence="9">
    <location>
        <begin position="306"/>
        <end position="331"/>
    </location>
</feature>
<feature type="domain" description="ABC transporter" evidence="10">
    <location>
        <begin position="1"/>
        <end position="200"/>
    </location>
</feature>
<dbReference type="GO" id="GO:0005886">
    <property type="term" value="C:plasma membrane"/>
    <property type="evidence" value="ECO:0007669"/>
    <property type="project" value="TreeGrafter"/>
</dbReference>
<feature type="transmembrane region" description="Helical" evidence="9">
    <location>
        <begin position="351"/>
        <end position="374"/>
    </location>
</feature>
<feature type="transmembrane region" description="Helical" evidence="9">
    <location>
        <begin position="419"/>
        <end position="438"/>
    </location>
</feature>
<comment type="similarity">
    <text evidence="2">Belongs to the ABC transporter superfamily. ABCG family. Eye pigment precursor importer (TC 3.A.1.204) subfamily.</text>
</comment>
<dbReference type="GO" id="GO:0140359">
    <property type="term" value="F:ABC-type transporter activity"/>
    <property type="evidence" value="ECO:0007669"/>
    <property type="project" value="InterPro"/>
</dbReference>
<dbReference type="InterPro" id="IPR003593">
    <property type="entry name" value="AAA+_ATPase"/>
</dbReference>
<evidence type="ECO:0000313" key="12">
    <source>
        <dbReference type="Proteomes" id="UP000001307"/>
    </source>
</evidence>
<dbReference type="Proteomes" id="UP000001307">
    <property type="component" value="Unassembled WGS sequence"/>
</dbReference>
<feature type="transmembrane region" description="Helical" evidence="9">
    <location>
        <begin position="386"/>
        <end position="407"/>
    </location>
</feature>
<evidence type="ECO:0000256" key="4">
    <source>
        <dbReference type="ARBA" id="ARBA00022692"/>
    </source>
</evidence>
<dbReference type="GO" id="GO:0016887">
    <property type="term" value="F:ATP hydrolysis activity"/>
    <property type="evidence" value="ECO:0007669"/>
    <property type="project" value="InterPro"/>
</dbReference>
<dbReference type="AlphaFoldDB" id="E4XLU2"/>
<evidence type="ECO:0000256" key="6">
    <source>
        <dbReference type="ARBA" id="ARBA00022840"/>
    </source>
</evidence>
<evidence type="ECO:0000259" key="10">
    <source>
        <dbReference type="PROSITE" id="PS50893"/>
    </source>
</evidence>
<dbReference type="PROSITE" id="PS50893">
    <property type="entry name" value="ABC_TRANSPORTER_2"/>
    <property type="match status" value="1"/>
</dbReference>
<feature type="transmembrane region" description="Helical" evidence="9">
    <location>
        <begin position="506"/>
        <end position="526"/>
    </location>
</feature>
<dbReference type="PROSITE" id="PS00211">
    <property type="entry name" value="ABC_TRANSPORTER_1"/>
    <property type="match status" value="1"/>
</dbReference>
<dbReference type="EMBL" id="FN653072">
    <property type="protein sequence ID" value="CBY19771.1"/>
    <property type="molecule type" value="Genomic_DNA"/>
</dbReference>
<dbReference type="Pfam" id="PF00005">
    <property type="entry name" value="ABC_tran"/>
    <property type="match status" value="1"/>
</dbReference>
<feature type="transmembrane region" description="Helical" evidence="9">
    <location>
        <begin position="450"/>
        <end position="469"/>
    </location>
</feature>
<dbReference type="InterPro" id="IPR017871">
    <property type="entry name" value="ABC_transporter-like_CS"/>
</dbReference>
<dbReference type="Pfam" id="PF01061">
    <property type="entry name" value="ABC2_membrane"/>
    <property type="match status" value="1"/>
</dbReference>
<dbReference type="InParanoid" id="E4XLU2"/>
<evidence type="ECO:0000313" key="11">
    <source>
        <dbReference type="EMBL" id="CBY19771.1"/>
    </source>
</evidence>
<keyword evidence="8 9" id="KW-0472">Membrane</keyword>
<comment type="subcellular location">
    <subcellularLocation>
        <location evidence="1">Membrane</location>
        <topology evidence="1">Multi-pass membrane protein</topology>
    </subcellularLocation>
</comment>
<reference evidence="11" key="1">
    <citation type="journal article" date="2010" name="Science">
        <title>Plasticity of animal genome architecture unmasked by rapid evolution of a pelagic tunicate.</title>
        <authorList>
            <person name="Denoeud F."/>
            <person name="Henriet S."/>
            <person name="Mungpakdee S."/>
            <person name="Aury J.M."/>
            <person name="Da Silva C."/>
            <person name="Brinkmann H."/>
            <person name="Mikhaleva J."/>
            <person name="Olsen L.C."/>
            <person name="Jubin C."/>
            <person name="Canestro C."/>
            <person name="Bouquet J.M."/>
            <person name="Danks G."/>
            <person name="Poulain J."/>
            <person name="Campsteijn C."/>
            <person name="Adamski M."/>
            <person name="Cross I."/>
            <person name="Yadetie F."/>
            <person name="Muffato M."/>
            <person name="Louis A."/>
            <person name="Butcher S."/>
            <person name="Tsagkogeorga G."/>
            <person name="Konrad A."/>
            <person name="Singh S."/>
            <person name="Jensen M.F."/>
            <person name="Cong E.H."/>
            <person name="Eikeseth-Otteraa H."/>
            <person name="Noel B."/>
            <person name="Anthouard V."/>
            <person name="Porcel B.M."/>
            <person name="Kachouri-Lafond R."/>
            <person name="Nishino A."/>
            <person name="Ugolini M."/>
            <person name="Chourrout P."/>
            <person name="Nishida H."/>
            <person name="Aasland R."/>
            <person name="Huzurbazar S."/>
            <person name="Westhof E."/>
            <person name="Delsuc F."/>
            <person name="Lehrach H."/>
            <person name="Reinhardt R."/>
            <person name="Weissenbach J."/>
            <person name="Roy S.W."/>
            <person name="Artiguenave F."/>
            <person name="Postlethwait J.H."/>
            <person name="Manak J.R."/>
            <person name="Thompson E.M."/>
            <person name="Jaillon O."/>
            <person name="Du Pasquier L."/>
            <person name="Boudinot P."/>
            <person name="Liberles D.A."/>
            <person name="Volff J.N."/>
            <person name="Philippe H."/>
            <person name="Lenhard B."/>
            <person name="Roest Crollius H."/>
            <person name="Wincker P."/>
            <person name="Chourrout D."/>
        </authorList>
    </citation>
    <scope>NUCLEOTIDE SEQUENCE [LARGE SCALE GENOMIC DNA]</scope>
</reference>